<dbReference type="AlphaFoldDB" id="A0A139SVZ2"/>
<keyword evidence="2" id="KW-1185">Reference proteome</keyword>
<proteinExistence type="predicted"/>
<comment type="caution">
    <text evidence="1">The sequence shown here is derived from an EMBL/GenBank/DDBJ whole genome shotgun (WGS) entry which is preliminary data.</text>
</comment>
<dbReference type="RefSeq" id="WP_068388555.1">
    <property type="nucleotide sequence ID" value="NZ_LSZO01000080.1"/>
</dbReference>
<name>A0A139SVZ2_9GAMM</name>
<gene>
    <name evidence="1" type="ORF">AXE65_12085</name>
</gene>
<evidence type="ECO:0000313" key="2">
    <source>
        <dbReference type="Proteomes" id="UP000072660"/>
    </source>
</evidence>
<reference evidence="1 2" key="1">
    <citation type="submission" date="2016-02" db="EMBL/GenBank/DDBJ databases">
        <authorList>
            <person name="Wen L."/>
            <person name="He K."/>
            <person name="Yang H."/>
        </authorList>
    </citation>
    <scope>NUCLEOTIDE SEQUENCE [LARGE SCALE GENOMIC DNA]</scope>
    <source>
        <strain evidence="1 2">CV58</strain>
    </source>
</reference>
<sequence>MKVEVISVGKESYEIFISHGQGGYPTWHTVSRARAIDLLEDYRISYAAFQRDPSMKNEDDLNWSRHLLGIIGATFVVDVVELPFELTEEEKARLKTLETQPA</sequence>
<dbReference type="Proteomes" id="UP000072660">
    <property type="component" value="Unassembled WGS sequence"/>
</dbReference>
<evidence type="ECO:0000313" key="1">
    <source>
        <dbReference type="EMBL" id="KXU38749.1"/>
    </source>
</evidence>
<organism evidence="1 2">
    <name type="scientific">Ventosimonas gracilis</name>
    <dbReference type="NCBI Taxonomy" id="1680762"/>
    <lineage>
        <taxon>Bacteria</taxon>
        <taxon>Pseudomonadati</taxon>
        <taxon>Pseudomonadota</taxon>
        <taxon>Gammaproteobacteria</taxon>
        <taxon>Pseudomonadales</taxon>
        <taxon>Ventosimonadaceae</taxon>
        <taxon>Ventosimonas</taxon>
    </lineage>
</organism>
<protein>
    <submittedName>
        <fullName evidence="1">Uncharacterized protein</fullName>
    </submittedName>
</protein>
<dbReference type="EMBL" id="LSZO01000080">
    <property type="protein sequence ID" value="KXU38749.1"/>
    <property type="molecule type" value="Genomic_DNA"/>
</dbReference>
<accession>A0A139SVZ2</accession>